<comment type="caution">
    <text evidence="11">The sequence shown here is derived from an EMBL/GenBank/DDBJ whole genome shotgun (WGS) entry which is preliminary data.</text>
</comment>
<reference evidence="11 12" key="1">
    <citation type="submission" date="2022-03" db="EMBL/GenBank/DDBJ databases">
        <authorList>
            <person name="Jo J.-H."/>
            <person name="Im W.-T."/>
        </authorList>
    </citation>
    <scope>NUCLEOTIDE SEQUENCE [LARGE SCALE GENOMIC DNA]</scope>
    <source>
        <strain evidence="11 12">MA9</strain>
    </source>
</reference>
<evidence type="ECO:0000313" key="12">
    <source>
        <dbReference type="Proteomes" id="UP001316087"/>
    </source>
</evidence>
<evidence type="ECO:0000256" key="1">
    <source>
        <dbReference type="ARBA" id="ARBA00004429"/>
    </source>
</evidence>
<proteinExistence type="inferred from homology"/>
<protein>
    <submittedName>
        <fullName evidence="11">TRAP transporter small permease</fullName>
    </submittedName>
</protein>
<evidence type="ECO:0000256" key="8">
    <source>
        <dbReference type="ARBA" id="ARBA00038436"/>
    </source>
</evidence>
<dbReference type="Pfam" id="PF04290">
    <property type="entry name" value="DctQ"/>
    <property type="match status" value="1"/>
</dbReference>
<keyword evidence="7 9" id="KW-0472">Membrane</keyword>
<keyword evidence="12" id="KW-1185">Reference proteome</keyword>
<accession>A0ABS9U7V4</accession>
<organism evidence="11 12">
    <name type="scientific">Solibacillus palustris</name>
    <dbReference type="NCBI Taxonomy" id="2908203"/>
    <lineage>
        <taxon>Bacteria</taxon>
        <taxon>Bacillati</taxon>
        <taxon>Bacillota</taxon>
        <taxon>Bacilli</taxon>
        <taxon>Bacillales</taxon>
        <taxon>Caryophanaceae</taxon>
        <taxon>Solibacillus</taxon>
    </lineage>
</organism>
<evidence type="ECO:0000256" key="4">
    <source>
        <dbReference type="ARBA" id="ARBA00022519"/>
    </source>
</evidence>
<keyword evidence="4" id="KW-0997">Cell inner membrane</keyword>
<sequence>MTKLSNVITSVEEVIMGVLMAILTIIMVTAVFFRYVLSDPLPWATEVSIYLFIWFSFIGGSWGLKYGTQAAVTFLLDALSENKQRMLKIVQDVIMLAFLIIILVYSVKWLMLPSTMLQKSTSLGMPMWIPYSAVPTGILFAIIHIVARLIRLLKNEEKLQEKEIGDELV</sequence>
<evidence type="ECO:0000259" key="10">
    <source>
        <dbReference type="Pfam" id="PF04290"/>
    </source>
</evidence>
<dbReference type="PANTHER" id="PTHR35011:SF2">
    <property type="entry name" value="2,3-DIKETO-L-GULONATE TRAP TRANSPORTER SMALL PERMEASE PROTEIN YIAM"/>
    <property type="match status" value="1"/>
</dbReference>
<dbReference type="EMBL" id="JAKZFC010000001">
    <property type="protein sequence ID" value="MCH7320411.1"/>
    <property type="molecule type" value="Genomic_DNA"/>
</dbReference>
<feature type="transmembrane region" description="Helical" evidence="9">
    <location>
        <begin position="14"/>
        <end position="37"/>
    </location>
</feature>
<evidence type="ECO:0000256" key="7">
    <source>
        <dbReference type="ARBA" id="ARBA00023136"/>
    </source>
</evidence>
<dbReference type="RefSeq" id="WP_241367430.1">
    <property type="nucleotide sequence ID" value="NZ_JAKZFC010000001.1"/>
</dbReference>
<feature type="transmembrane region" description="Helical" evidence="9">
    <location>
        <begin position="49"/>
        <end position="68"/>
    </location>
</feature>
<dbReference type="Proteomes" id="UP001316087">
    <property type="component" value="Unassembled WGS sequence"/>
</dbReference>
<evidence type="ECO:0000256" key="3">
    <source>
        <dbReference type="ARBA" id="ARBA00022475"/>
    </source>
</evidence>
<feature type="domain" description="Tripartite ATP-independent periplasmic transporters DctQ component" evidence="10">
    <location>
        <begin position="23"/>
        <end position="154"/>
    </location>
</feature>
<dbReference type="PANTHER" id="PTHR35011">
    <property type="entry name" value="2,3-DIKETO-L-GULONATE TRAP TRANSPORTER SMALL PERMEASE PROTEIN YIAM"/>
    <property type="match status" value="1"/>
</dbReference>
<dbReference type="InterPro" id="IPR055348">
    <property type="entry name" value="DctQ"/>
</dbReference>
<feature type="transmembrane region" description="Helical" evidence="9">
    <location>
        <begin position="127"/>
        <end position="150"/>
    </location>
</feature>
<evidence type="ECO:0000256" key="5">
    <source>
        <dbReference type="ARBA" id="ARBA00022692"/>
    </source>
</evidence>
<evidence type="ECO:0000256" key="2">
    <source>
        <dbReference type="ARBA" id="ARBA00022448"/>
    </source>
</evidence>
<comment type="similarity">
    <text evidence="8">Belongs to the TRAP transporter small permease family.</text>
</comment>
<evidence type="ECO:0000313" key="11">
    <source>
        <dbReference type="EMBL" id="MCH7320411.1"/>
    </source>
</evidence>
<keyword evidence="2" id="KW-0813">Transport</keyword>
<comment type="subcellular location">
    <subcellularLocation>
        <location evidence="1">Cell inner membrane</location>
        <topology evidence="1">Multi-pass membrane protein</topology>
    </subcellularLocation>
</comment>
<feature type="transmembrane region" description="Helical" evidence="9">
    <location>
        <begin position="89"/>
        <end position="107"/>
    </location>
</feature>
<name>A0ABS9U7V4_9BACL</name>
<gene>
    <name evidence="11" type="ORF">LZ480_00810</name>
</gene>
<evidence type="ECO:0000256" key="9">
    <source>
        <dbReference type="SAM" id="Phobius"/>
    </source>
</evidence>
<keyword evidence="3" id="KW-1003">Cell membrane</keyword>
<keyword evidence="6 9" id="KW-1133">Transmembrane helix</keyword>
<keyword evidence="5 9" id="KW-0812">Transmembrane</keyword>
<dbReference type="InterPro" id="IPR007387">
    <property type="entry name" value="TRAP_DctQ"/>
</dbReference>
<evidence type="ECO:0000256" key="6">
    <source>
        <dbReference type="ARBA" id="ARBA00022989"/>
    </source>
</evidence>